<feature type="chain" id="PRO_5003613716" evidence="1">
    <location>
        <begin position="24"/>
        <end position="357"/>
    </location>
</feature>
<organism evidence="2 3">
    <name type="scientific">Frateuria aurantia (strain ATCC 33424 / DSM 6220 / KCTC 2777 / LMG 1558 / NBRC 3245 / NCIMB 13370)</name>
    <name type="common">Acetobacter aurantius</name>
    <dbReference type="NCBI Taxonomy" id="767434"/>
    <lineage>
        <taxon>Bacteria</taxon>
        <taxon>Pseudomonadati</taxon>
        <taxon>Pseudomonadota</taxon>
        <taxon>Gammaproteobacteria</taxon>
        <taxon>Lysobacterales</taxon>
        <taxon>Rhodanobacteraceae</taxon>
        <taxon>Frateuria</taxon>
    </lineage>
</organism>
<feature type="signal peptide" evidence="1">
    <location>
        <begin position="1"/>
        <end position="23"/>
    </location>
</feature>
<dbReference type="PIRSF" id="PIRSF013171">
    <property type="entry name" value="Pur_nuclsid_perm"/>
    <property type="match status" value="1"/>
</dbReference>
<dbReference type="Proteomes" id="UP000005234">
    <property type="component" value="Chromosome"/>
</dbReference>
<dbReference type="eggNOG" id="COG5042">
    <property type="taxonomic scope" value="Bacteria"/>
</dbReference>
<name>H8L6V5_FRAAD</name>
<dbReference type="PANTHER" id="PTHR38643:SF1">
    <property type="entry name" value="PURINE NUCLEOSIDE PERMEASE C285.05-RELATED"/>
    <property type="match status" value="1"/>
</dbReference>
<reference evidence="2" key="1">
    <citation type="submission" date="2012-02" db="EMBL/GenBank/DDBJ databases">
        <title>The complete genome of Frateuria aurantia DSM 6220.</title>
        <authorList>
            <consortium name="US DOE Joint Genome Institute (JGI-PGF)"/>
            <person name="Lucas S."/>
            <person name="Copeland A."/>
            <person name="Lapidus A."/>
            <person name="Glavina del Rio T."/>
            <person name="Dalin E."/>
            <person name="Tice H."/>
            <person name="Bruce D."/>
            <person name="Goodwin L."/>
            <person name="Pitluck S."/>
            <person name="Peters L."/>
            <person name="Ovchinnikova G."/>
            <person name="Teshima H."/>
            <person name="Kyrpides N."/>
            <person name="Mavromatis K."/>
            <person name="Ivanova N."/>
            <person name="Brettin T."/>
            <person name="Detter J.C."/>
            <person name="Han C."/>
            <person name="Larimer F."/>
            <person name="Land M."/>
            <person name="Hauser L."/>
            <person name="Markowitz V."/>
            <person name="Cheng J.-F."/>
            <person name="Hugenholtz P."/>
            <person name="Woyke T."/>
            <person name="Wu D."/>
            <person name="Brambilla E."/>
            <person name="Klenk H.-P."/>
            <person name="Eisen J.A."/>
        </authorList>
    </citation>
    <scope>NUCLEOTIDE SEQUENCE</scope>
    <source>
        <strain evidence="2">DSM 6220</strain>
    </source>
</reference>
<dbReference type="Pfam" id="PF06516">
    <property type="entry name" value="NUP"/>
    <property type="match status" value="1"/>
</dbReference>
<evidence type="ECO:0000313" key="2">
    <source>
        <dbReference type="EMBL" id="AFC86041.1"/>
    </source>
</evidence>
<dbReference type="KEGG" id="fau:Fraau_1626"/>
<dbReference type="EMBL" id="CP003350">
    <property type="protein sequence ID" value="AFC86041.1"/>
    <property type="molecule type" value="Genomic_DNA"/>
</dbReference>
<dbReference type="HOGENOM" id="CLU_031475_1_2_6"/>
<dbReference type="AlphaFoldDB" id="H8L6V5"/>
<accession>H8L6V5</accession>
<sequence length="357" mass="39582">MQHRHIGWLAGLLLALTVPASQAAEEVKVVVVANWENGADSGDAPGEYQDWVEREHLDQKVPVRGAPDVVRRNAQGLYGMVLRHGAPDLVAFVLDPRFDFSHTYWLFTGISGVDPKAAPVGSVAWARWVIDGDRARELDDRDIPKGWPYGLFAIGASRPNQLPDNPNHYGSVTDVAELSQALPLNRGLADWAFQLSHTVTLADDPVIAARRAGWKGYPIAQRAPMVLEGETLGAIRYWHGAARTHWAEDWVRMWTRGQGRFVMTNEESQTYQRIMITLADEGLVDRQRIMVLRSASNFSMPPPGVSETASIGDEGPGQALAFDNNQRVGSVVLHQLLQHWPQYRLRIPQAAASTPKP</sequence>
<protein>
    <submittedName>
        <fullName evidence="2">Purine nucleoside permease</fullName>
    </submittedName>
</protein>
<dbReference type="PANTHER" id="PTHR38643">
    <property type="entry name" value="PURINE NUCLEOSIDE PERMEASE C285.05-RELATED"/>
    <property type="match status" value="1"/>
</dbReference>
<dbReference type="RefSeq" id="WP_014403046.1">
    <property type="nucleotide sequence ID" value="NC_017033.1"/>
</dbReference>
<dbReference type="InterPro" id="IPR009486">
    <property type="entry name" value="Pur_nuclsid_perm"/>
</dbReference>
<dbReference type="GO" id="GO:0055085">
    <property type="term" value="P:transmembrane transport"/>
    <property type="evidence" value="ECO:0007669"/>
    <property type="project" value="InterPro"/>
</dbReference>
<gene>
    <name evidence="2" type="ordered locus">Fraau_1626</name>
</gene>
<evidence type="ECO:0000256" key="1">
    <source>
        <dbReference type="SAM" id="SignalP"/>
    </source>
</evidence>
<keyword evidence="3" id="KW-1185">Reference proteome</keyword>
<dbReference type="STRING" id="767434.Fraau_1626"/>
<keyword evidence="1" id="KW-0732">Signal</keyword>
<proteinExistence type="predicted"/>
<dbReference type="OrthoDB" id="109937at2"/>
<evidence type="ECO:0000313" key="3">
    <source>
        <dbReference type="Proteomes" id="UP000005234"/>
    </source>
</evidence>